<dbReference type="InterPro" id="IPR036249">
    <property type="entry name" value="Thioredoxin-like_sf"/>
</dbReference>
<feature type="region of interest" description="Disordered" evidence="1">
    <location>
        <begin position="298"/>
        <end position="338"/>
    </location>
</feature>
<dbReference type="EMBL" id="JROO01000039">
    <property type="protein sequence ID" value="KIH97329.1"/>
    <property type="molecule type" value="Genomic_DNA"/>
</dbReference>
<dbReference type="InterPro" id="IPR012336">
    <property type="entry name" value="Thioredoxin-like_fold"/>
</dbReference>
<proteinExistence type="predicted"/>
<protein>
    <submittedName>
        <fullName evidence="4">Thioredoxin</fullName>
    </submittedName>
</protein>
<dbReference type="Proteomes" id="UP000031675">
    <property type="component" value="Unassembled WGS sequence"/>
</dbReference>
<gene>
    <name evidence="4" type="ORF">LP52_19675</name>
</gene>
<feature type="domain" description="Thioredoxin-like fold" evidence="3">
    <location>
        <begin position="88"/>
        <end position="204"/>
    </location>
</feature>
<evidence type="ECO:0000313" key="4">
    <source>
        <dbReference type="EMBL" id="KIH97329.1"/>
    </source>
</evidence>
<evidence type="ECO:0000256" key="1">
    <source>
        <dbReference type="SAM" id="MobiDB-lite"/>
    </source>
</evidence>
<dbReference type="RefSeq" id="WP_040275734.1">
    <property type="nucleotide sequence ID" value="NZ_JROO01000039.1"/>
</dbReference>
<feature type="compositionally biased region" description="Low complexity" evidence="1">
    <location>
        <begin position="321"/>
        <end position="330"/>
    </location>
</feature>
<dbReference type="Pfam" id="PF13462">
    <property type="entry name" value="Thioredoxin_4"/>
    <property type="match status" value="1"/>
</dbReference>
<feature type="region of interest" description="Disordered" evidence="1">
    <location>
        <begin position="1"/>
        <end position="20"/>
    </location>
</feature>
<dbReference type="CDD" id="cd02972">
    <property type="entry name" value="DsbA_family"/>
    <property type="match status" value="1"/>
</dbReference>
<dbReference type="SUPFAM" id="SSF52833">
    <property type="entry name" value="Thioredoxin-like"/>
    <property type="match status" value="1"/>
</dbReference>
<feature type="transmembrane region" description="Helical" evidence="2">
    <location>
        <begin position="29"/>
        <end position="51"/>
    </location>
</feature>
<dbReference type="AlphaFoldDB" id="A0A0C2FDT5"/>
<keyword evidence="2" id="KW-0472">Membrane</keyword>
<evidence type="ECO:0000313" key="5">
    <source>
        <dbReference type="Proteomes" id="UP000031675"/>
    </source>
</evidence>
<evidence type="ECO:0000259" key="3">
    <source>
        <dbReference type="Pfam" id="PF13462"/>
    </source>
</evidence>
<feature type="compositionally biased region" description="Basic and acidic residues" evidence="1">
    <location>
        <begin position="1"/>
        <end position="19"/>
    </location>
</feature>
<accession>A0A0C2FDT5</accession>
<sequence>MGKAAREASRERLKQERERAKKRAARAKMLGVVGAALAVVLVVVGGGYLFLSQQRAQEQEFADRYEDLPPQTLQQDGSVVLAGKGVEAPAVEVYADFQCPACKQFENASGPTLQQLAAEGEAIVHYRPVSIFAQAEAPLSANSLRGAAAARAAADHDAFVQYNDLLFENQPPEGSEGFAVEDLKQWGEDAGIDDPEFAERVEAESKVVATFTDDYMPRLRSAAQEQLNESEIQEMGLAGLIEWGGDNGVDGSFLQDTYVKEVIDATAAVKDRYSSGANAFGGTPSVYVNGEKMGDAAFSGDGVRDAVQQAEPGEVSTEPLAAGAGADAGASPEPEVSP</sequence>
<name>A0A0C2FDT5_9ACTN</name>
<comment type="caution">
    <text evidence="4">The sequence shown here is derived from an EMBL/GenBank/DDBJ whole genome shotgun (WGS) entry which is preliminary data.</text>
</comment>
<keyword evidence="2" id="KW-1133">Transmembrane helix</keyword>
<keyword evidence="5" id="KW-1185">Reference proteome</keyword>
<reference evidence="5" key="1">
    <citation type="journal article" date="2015" name="Chem. Biol.">
        <title>Structure, bioactivity, and resistance mechanism of streptomonomicin, an unusual lasso Peptide from an understudied halophilic actinomycete.</title>
        <authorList>
            <person name="Metelev M."/>
            <person name="Tietz J.I."/>
            <person name="Melby J.O."/>
            <person name="Blair P.M."/>
            <person name="Zhu L."/>
            <person name="Livnat I."/>
            <person name="Severinov K."/>
            <person name="Mitchell D.A."/>
        </authorList>
    </citation>
    <scope>NUCLEOTIDE SEQUENCE [LARGE SCALE GENOMIC DNA]</scope>
    <source>
        <strain evidence="5">YIM 90003</strain>
    </source>
</reference>
<keyword evidence="2" id="KW-0812">Transmembrane</keyword>
<evidence type="ECO:0000256" key="2">
    <source>
        <dbReference type="SAM" id="Phobius"/>
    </source>
</evidence>
<dbReference type="Gene3D" id="3.40.30.10">
    <property type="entry name" value="Glutaredoxin"/>
    <property type="match status" value="1"/>
</dbReference>
<organism evidence="4 5">
    <name type="scientific">Streptomonospora alba</name>
    <dbReference type="NCBI Taxonomy" id="183763"/>
    <lineage>
        <taxon>Bacteria</taxon>
        <taxon>Bacillati</taxon>
        <taxon>Actinomycetota</taxon>
        <taxon>Actinomycetes</taxon>
        <taxon>Streptosporangiales</taxon>
        <taxon>Nocardiopsidaceae</taxon>
        <taxon>Streptomonospora</taxon>
    </lineage>
</organism>
<dbReference type="OrthoDB" id="4135024at2"/>
<dbReference type="STRING" id="183763.LP52_19675"/>